<dbReference type="PROSITE" id="PS51754">
    <property type="entry name" value="OVATE"/>
    <property type="match status" value="2"/>
</dbReference>
<evidence type="ECO:0000313" key="8">
    <source>
        <dbReference type="EMBL" id="KAG5583140.1"/>
    </source>
</evidence>
<dbReference type="Pfam" id="PF04844">
    <property type="entry name" value="Ovate"/>
    <property type="match status" value="2"/>
</dbReference>
<dbReference type="GO" id="GO:0045892">
    <property type="term" value="P:negative regulation of DNA-templated transcription"/>
    <property type="evidence" value="ECO:0007669"/>
    <property type="project" value="InterPro"/>
</dbReference>
<feature type="region of interest" description="Disordered" evidence="6">
    <location>
        <begin position="133"/>
        <end position="155"/>
    </location>
</feature>
<feature type="domain" description="OVATE" evidence="7">
    <location>
        <begin position="448"/>
        <end position="510"/>
    </location>
</feature>
<dbReference type="EMBL" id="JACXVP010000010">
    <property type="protein sequence ID" value="KAG5583140.1"/>
    <property type="molecule type" value="Genomic_DNA"/>
</dbReference>
<name>A0A9J5X7A0_SOLCO</name>
<dbReference type="OrthoDB" id="1303163at2759"/>
<feature type="region of interest" description="Disordered" evidence="6">
    <location>
        <begin position="520"/>
        <end position="541"/>
    </location>
</feature>
<dbReference type="InterPro" id="IPR038933">
    <property type="entry name" value="Ovate"/>
</dbReference>
<feature type="non-terminal residue" evidence="8">
    <location>
        <position position="541"/>
    </location>
</feature>
<dbReference type="Proteomes" id="UP000824120">
    <property type="component" value="Chromosome 10"/>
</dbReference>
<keyword evidence="4" id="KW-0804">Transcription</keyword>
<keyword evidence="3" id="KW-0805">Transcription regulation</keyword>
<keyword evidence="5" id="KW-0539">Nucleus</keyword>
<feature type="domain" description="OVATE" evidence="7">
    <location>
        <begin position="235"/>
        <end position="297"/>
    </location>
</feature>
<dbReference type="PANTHER" id="PTHR33057">
    <property type="entry name" value="TRANSCRIPTION REPRESSOR OFP7-RELATED"/>
    <property type="match status" value="1"/>
</dbReference>
<evidence type="ECO:0000256" key="6">
    <source>
        <dbReference type="SAM" id="MobiDB-lite"/>
    </source>
</evidence>
<accession>A0A9J5X7A0</accession>
<evidence type="ECO:0000256" key="1">
    <source>
        <dbReference type="ARBA" id="ARBA00004123"/>
    </source>
</evidence>
<protein>
    <recommendedName>
        <fullName evidence="7">OVATE domain-containing protein</fullName>
    </recommendedName>
</protein>
<feature type="compositionally biased region" description="Low complexity" evidence="6">
    <location>
        <begin position="170"/>
        <end position="185"/>
    </location>
</feature>
<keyword evidence="2" id="KW-0678">Repressor</keyword>
<evidence type="ECO:0000313" key="9">
    <source>
        <dbReference type="Proteomes" id="UP000824120"/>
    </source>
</evidence>
<evidence type="ECO:0000256" key="4">
    <source>
        <dbReference type="ARBA" id="ARBA00023163"/>
    </source>
</evidence>
<evidence type="ECO:0000256" key="5">
    <source>
        <dbReference type="ARBA" id="ARBA00023242"/>
    </source>
</evidence>
<keyword evidence="9" id="KW-1185">Reference proteome</keyword>
<dbReference type="GO" id="GO:0005634">
    <property type="term" value="C:nucleus"/>
    <property type="evidence" value="ECO:0007669"/>
    <property type="project" value="UniProtKB-SubCell"/>
</dbReference>
<evidence type="ECO:0000256" key="2">
    <source>
        <dbReference type="ARBA" id="ARBA00022491"/>
    </source>
</evidence>
<evidence type="ECO:0000259" key="7">
    <source>
        <dbReference type="PROSITE" id="PS51754"/>
    </source>
</evidence>
<gene>
    <name evidence="8" type="ORF">H5410_053767</name>
</gene>
<feature type="compositionally biased region" description="Low complexity" evidence="6">
    <location>
        <begin position="133"/>
        <end position="146"/>
    </location>
</feature>
<comment type="caution">
    <text evidence="8">The sequence shown here is derived from an EMBL/GenBank/DDBJ whole genome shotgun (WGS) entry which is preliminary data.</text>
</comment>
<comment type="subcellular location">
    <subcellularLocation>
        <location evidence="1">Nucleus</location>
    </subcellularLocation>
</comment>
<feature type="region of interest" description="Disordered" evidence="6">
    <location>
        <begin position="170"/>
        <end position="196"/>
    </location>
</feature>
<dbReference type="NCBIfam" id="TIGR01568">
    <property type="entry name" value="A_thal_3678"/>
    <property type="match status" value="1"/>
</dbReference>
<reference evidence="8 9" key="1">
    <citation type="submission" date="2020-09" db="EMBL/GenBank/DDBJ databases">
        <title>De no assembly of potato wild relative species, Solanum commersonii.</title>
        <authorList>
            <person name="Cho K."/>
        </authorList>
    </citation>
    <scope>NUCLEOTIDE SEQUENCE [LARGE SCALE GENOMIC DNA]</scope>
    <source>
        <strain evidence="8">LZ3.2</strain>
        <tissue evidence="8">Leaf</tissue>
    </source>
</reference>
<evidence type="ECO:0000256" key="3">
    <source>
        <dbReference type="ARBA" id="ARBA00023015"/>
    </source>
</evidence>
<dbReference type="PANTHER" id="PTHR33057:SF143">
    <property type="entry name" value="TRANSCRIPTION REPRESSOR"/>
    <property type="match status" value="1"/>
</dbReference>
<dbReference type="AlphaFoldDB" id="A0A9J5X7A0"/>
<sequence>MKLSSLFKSKKKSSFSPMLCRLPHCGNLRTLSIRDENIHNIFNSQRIYNNVDDDMVDEVIESLKIEKDRFFVDVGEKTCSILDVSSSKLSKRRTNSKRLEFLPFNDSCVITPMNSIDAYWENPRAIHEVSSLRLSKSTNNSTSSKRLGYLPSNDSMDAYGNQETSSILEVSSSRLSESTNNSISSNGLGYLPSNESMDAYGDQETSSILERSKSNSSNSSNEFVYYVPCKKTYVILRLISRDPYEDIKFFLERMVDENLVIEDWDESLEVLCGWLLEINEKSIHKYIVGAFCDLWMSYSGTSTTNTPFGFRSTEPPSPYFMSLIEDKADQMIASSTSSLSSIFKSQKKTSFSPLLCPLPHCGNRKTLSFRVENNHNIFNSQRFYDNVDDDMVDKVIEGLTIEKGRFFFEAGEKTSSILEVLSSSTLSKSTNNSSNEVEHLPFNESCVIKLSSSRDPYGSFKKSMVKMVEANQGIKDWDEFLEEMLAWYLEVNEKKIHKYIIGAFCDLWISYSFTSTTNTPNSFSFSSSEPKAEISTTPTSN</sequence>
<dbReference type="InterPro" id="IPR006458">
    <property type="entry name" value="Ovate_C"/>
</dbReference>
<proteinExistence type="predicted"/>
<organism evidence="8 9">
    <name type="scientific">Solanum commersonii</name>
    <name type="common">Commerson's wild potato</name>
    <name type="synonym">Commerson's nightshade</name>
    <dbReference type="NCBI Taxonomy" id="4109"/>
    <lineage>
        <taxon>Eukaryota</taxon>
        <taxon>Viridiplantae</taxon>
        <taxon>Streptophyta</taxon>
        <taxon>Embryophyta</taxon>
        <taxon>Tracheophyta</taxon>
        <taxon>Spermatophyta</taxon>
        <taxon>Magnoliopsida</taxon>
        <taxon>eudicotyledons</taxon>
        <taxon>Gunneridae</taxon>
        <taxon>Pentapetalae</taxon>
        <taxon>asterids</taxon>
        <taxon>lamiids</taxon>
        <taxon>Solanales</taxon>
        <taxon>Solanaceae</taxon>
        <taxon>Solanoideae</taxon>
        <taxon>Solaneae</taxon>
        <taxon>Solanum</taxon>
    </lineage>
</organism>